<keyword evidence="2" id="KW-1185">Reference proteome</keyword>
<dbReference type="AlphaFoldDB" id="A0A919PE10"/>
<dbReference type="EMBL" id="BONO01000016">
    <property type="protein sequence ID" value="GIG36862.1"/>
    <property type="molecule type" value="Genomic_DNA"/>
</dbReference>
<organism evidence="1 2">
    <name type="scientific">Cellulomonas pakistanensis</name>
    <dbReference type="NCBI Taxonomy" id="992287"/>
    <lineage>
        <taxon>Bacteria</taxon>
        <taxon>Bacillati</taxon>
        <taxon>Actinomycetota</taxon>
        <taxon>Actinomycetes</taxon>
        <taxon>Micrococcales</taxon>
        <taxon>Cellulomonadaceae</taxon>
        <taxon>Cellulomonas</taxon>
    </lineage>
</organism>
<protein>
    <submittedName>
        <fullName evidence="1">Uncharacterized protein</fullName>
    </submittedName>
</protein>
<accession>A0A919PE10</accession>
<gene>
    <name evidence="1" type="ORF">Cpa01nite_22430</name>
</gene>
<evidence type="ECO:0000313" key="1">
    <source>
        <dbReference type="EMBL" id="GIG36862.1"/>
    </source>
</evidence>
<evidence type="ECO:0000313" key="2">
    <source>
        <dbReference type="Proteomes" id="UP000642125"/>
    </source>
</evidence>
<reference evidence="1" key="1">
    <citation type="submission" date="2021-01" db="EMBL/GenBank/DDBJ databases">
        <title>Whole genome shotgun sequence of Cellulomonas pakistanensis NBRC 110800.</title>
        <authorList>
            <person name="Komaki H."/>
            <person name="Tamura T."/>
        </authorList>
    </citation>
    <scope>NUCLEOTIDE SEQUENCE</scope>
    <source>
        <strain evidence="1">NBRC 110800</strain>
    </source>
</reference>
<proteinExistence type="predicted"/>
<dbReference type="Proteomes" id="UP000642125">
    <property type="component" value="Unassembled WGS sequence"/>
</dbReference>
<dbReference type="RefSeq" id="WP_203668885.1">
    <property type="nucleotide sequence ID" value="NZ_BONO01000016.1"/>
</dbReference>
<comment type="caution">
    <text evidence="1">The sequence shown here is derived from an EMBL/GenBank/DDBJ whole genome shotgun (WGS) entry which is preliminary data.</text>
</comment>
<sequence length="679" mass="69355">MRRRRARAGDHGQRDAGLSAVSVLFTFLALTALVMVTSVYASNAVRPAARHLHWAQAGAAAEAGAADYEQRLLADPTSWLDVDCGDPAQVGQDPGVLPHACPWPAGETGWAPVADGDDPATSPAYHYEVTTAPAELDDLWASSLTLTVTGRAGSVERVLEVRFARESTADYALHQETDLVEPTTWAEGRRALGQATDLPDGCGAGAVLRAADRTDECPNVGVLAPGDSITGAVLTQDRLVLGAEAGPGADAALVDGEYATADQRCGPEDDDTGSWAGCVGTDAGGDAAAGRVDELLGGWAPVRRSWSGLPHGIATLYADVPGCHYYGATRIVGEGKSMRVWSPGTAAAAARGATVAVPGPDGVLPTCGTGSVGVPDGLAVVVWTTPLEYATAAGSWAVDTPLDTVDQQVGGDDRYGRLPIGAYGSTPDPALAPGGDWLTGAVDPEQTRTTKWARYGNLYVEGQFSPGADDGGGGVTFVAQESVVVTGDVLRTGAGPGDACGEVGTECLLGVVAGRDVEVMHPVLADLAGEGTDAADARWDFGLTIGEAPVRAPADDTESRVGSWFDSWPHRYSDQATGAPHPDPAAGPGVQVQAVVQALSGTLRVQHHGGAAGAFDVVVHGSLAQRYAGALGPAAATGDGAGYPTIVHDPALASAVPPYLAPLLGTAWQVRAVSELRAG</sequence>
<name>A0A919PE10_9CELL</name>